<dbReference type="Gene3D" id="3.40.50.300">
    <property type="entry name" value="P-loop containing nucleotide triphosphate hydrolases"/>
    <property type="match status" value="1"/>
</dbReference>
<evidence type="ECO:0000259" key="1">
    <source>
        <dbReference type="PROSITE" id="PS51711"/>
    </source>
</evidence>
<evidence type="ECO:0000313" key="3">
    <source>
        <dbReference type="Proteomes" id="UP001156196"/>
    </source>
</evidence>
<dbReference type="GeneID" id="24782426"/>
<dbReference type="InterPro" id="IPR005225">
    <property type="entry name" value="Small_GTP-bd"/>
</dbReference>
<dbReference type="GO" id="GO:0015093">
    <property type="term" value="F:ferrous iron transmembrane transporter activity"/>
    <property type="evidence" value="ECO:0007669"/>
    <property type="project" value="TreeGrafter"/>
</dbReference>
<dbReference type="RefSeq" id="WP_048063870.1">
    <property type="nucleotide sequence ID" value="NZ_CP109831.1"/>
</dbReference>
<dbReference type="PRINTS" id="PR00326">
    <property type="entry name" value="GTP1OBG"/>
</dbReference>
<dbReference type="InterPro" id="IPR006073">
    <property type="entry name" value="GTP-bd"/>
</dbReference>
<dbReference type="GeneID" id="76730494"/>
<dbReference type="InterPro" id="IPR050860">
    <property type="entry name" value="FeoB_GTPase"/>
</dbReference>
<dbReference type="GO" id="GO:0005525">
    <property type="term" value="F:GTP binding"/>
    <property type="evidence" value="ECO:0007669"/>
    <property type="project" value="InterPro"/>
</dbReference>
<protein>
    <submittedName>
        <fullName evidence="2">50S ribosome-binding GTPase</fullName>
    </submittedName>
</protein>
<dbReference type="NCBIfam" id="TIGR00231">
    <property type="entry name" value="small_GTP"/>
    <property type="match status" value="1"/>
</dbReference>
<dbReference type="PANTHER" id="PTHR43185">
    <property type="entry name" value="FERROUS IRON TRANSPORT PROTEIN B"/>
    <property type="match status" value="1"/>
</dbReference>
<proteinExistence type="predicted"/>
<dbReference type="CDD" id="cd01879">
    <property type="entry name" value="FeoB"/>
    <property type="match status" value="1"/>
</dbReference>
<sequence>MTEPFGTLLMVGNPNVGKSALFNRLTGGDAVVSNYPGTTVDYTKGVLVVAGREYKVIDAPGTYSLEARDAAESVTVRLISENSDAAVLVVLDATRVERGLYLALEVIERGRPAVIALNMIDAARDRQIVVDTHVLQKILGVPVVPTSAVSGEGVRDLAEMIRKAQKADIEKVRARADGRFDEPERSGKCAGCGLCGGC</sequence>
<dbReference type="EMBL" id="CP109831">
    <property type="protein sequence ID" value="UYU17337.1"/>
    <property type="molecule type" value="Genomic_DNA"/>
</dbReference>
<dbReference type="GO" id="GO:0005886">
    <property type="term" value="C:plasma membrane"/>
    <property type="evidence" value="ECO:0007669"/>
    <property type="project" value="TreeGrafter"/>
</dbReference>
<gene>
    <name evidence="2" type="ORF">OH143_06340</name>
</gene>
<dbReference type="SUPFAM" id="SSF52540">
    <property type="entry name" value="P-loop containing nucleoside triphosphate hydrolases"/>
    <property type="match status" value="1"/>
</dbReference>
<accession>A0AAX3E5D0</accession>
<dbReference type="AlphaFoldDB" id="A0AAX3E5D0"/>
<dbReference type="Proteomes" id="UP001156196">
    <property type="component" value="Chromosome"/>
</dbReference>
<dbReference type="KEGG" id="msum:OH143_06340"/>
<organism evidence="2 3">
    <name type="scientific">Methanoculleus submarinus</name>
    <dbReference type="NCBI Taxonomy" id="204050"/>
    <lineage>
        <taxon>Archaea</taxon>
        <taxon>Methanobacteriati</taxon>
        <taxon>Methanobacteriota</taxon>
        <taxon>Stenosarchaea group</taxon>
        <taxon>Methanomicrobia</taxon>
        <taxon>Methanomicrobiales</taxon>
        <taxon>Methanomicrobiaceae</taxon>
        <taxon>Methanoculleus</taxon>
    </lineage>
</organism>
<name>A0AAX3E5D0_9EURY</name>
<reference evidence="2" key="1">
    <citation type="submission" date="2022-10" db="EMBL/GenBank/DDBJ databases">
        <title>Complete genome of Methanoculleus submarinus DSM 15122.</title>
        <authorList>
            <person name="Chen S.-C."/>
            <person name="Lai S.-J."/>
            <person name="You Y.-T."/>
        </authorList>
    </citation>
    <scope>NUCLEOTIDE SEQUENCE</scope>
    <source>
        <strain evidence="2">DSM 15122</strain>
    </source>
</reference>
<keyword evidence="3" id="KW-1185">Reference proteome</keyword>
<dbReference type="InterPro" id="IPR030389">
    <property type="entry name" value="G_FEOB_dom"/>
</dbReference>
<dbReference type="Pfam" id="PF02421">
    <property type="entry name" value="FeoB_N"/>
    <property type="match status" value="1"/>
</dbReference>
<feature type="domain" description="FeoB-type G" evidence="1">
    <location>
        <begin position="5"/>
        <end position="167"/>
    </location>
</feature>
<evidence type="ECO:0000313" key="2">
    <source>
        <dbReference type="EMBL" id="UYU17337.1"/>
    </source>
</evidence>
<dbReference type="PANTHER" id="PTHR43185:SF1">
    <property type="entry name" value="FE(2+) TRANSPORTER FEOB"/>
    <property type="match status" value="1"/>
</dbReference>
<dbReference type="PROSITE" id="PS51711">
    <property type="entry name" value="G_FEOB"/>
    <property type="match status" value="1"/>
</dbReference>
<dbReference type="InterPro" id="IPR027417">
    <property type="entry name" value="P-loop_NTPase"/>
</dbReference>